<feature type="region of interest" description="Disordered" evidence="1">
    <location>
        <begin position="402"/>
        <end position="430"/>
    </location>
</feature>
<proteinExistence type="predicted"/>
<feature type="region of interest" description="Disordered" evidence="1">
    <location>
        <begin position="240"/>
        <end position="298"/>
    </location>
</feature>
<keyword evidence="3" id="KW-1185">Reference proteome</keyword>
<dbReference type="EMBL" id="CAFZ01000093">
    <property type="protein sequence ID" value="CCA70737.1"/>
    <property type="molecule type" value="Genomic_DNA"/>
</dbReference>
<feature type="region of interest" description="Disordered" evidence="1">
    <location>
        <begin position="119"/>
        <end position="165"/>
    </location>
</feature>
<comment type="caution">
    <text evidence="2">The sequence shown here is derived from an EMBL/GenBank/DDBJ whole genome shotgun (WGS) entry which is preliminary data.</text>
</comment>
<gene>
    <name evidence="2" type="ORF">PIIN_04671</name>
</gene>
<dbReference type="AlphaFoldDB" id="G4THE4"/>
<reference evidence="2 3" key="1">
    <citation type="journal article" date="2011" name="PLoS Pathog.">
        <title>Endophytic Life Strategies Decoded by Genome and Transcriptome Analyses of the Mutualistic Root Symbiont Piriformospora indica.</title>
        <authorList>
            <person name="Zuccaro A."/>
            <person name="Lahrmann U."/>
            <person name="Guldener U."/>
            <person name="Langen G."/>
            <person name="Pfiffi S."/>
            <person name="Biedenkopf D."/>
            <person name="Wong P."/>
            <person name="Samans B."/>
            <person name="Grimm C."/>
            <person name="Basiewicz M."/>
            <person name="Murat C."/>
            <person name="Martin F."/>
            <person name="Kogel K.H."/>
        </authorList>
    </citation>
    <scope>NUCLEOTIDE SEQUENCE [LARGE SCALE GENOMIC DNA]</scope>
    <source>
        <strain evidence="2 3">DSM 11827</strain>
    </source>
</reference>
<evidence type="ECO:0000313" key="2">
    <source>
        <dbReference type="EMBL" id="CCA70737.1"/>
    </source>
</evidence>
<feature type="compositionally biased region" description="Low complexity" evidence="1">
    <location>
        <begin position="131"/>
        <end position="142"/>
    </location>
</feature>
<accession>G4THE4</accession>
<feature type="compositionally biased region" description="Polar residues" evidence="1">
    <location>
        <begin position="156"/>
        <end position="165"/>
    </location>
</feature>
<protein>
    <submittedName>
        <fullName evidence="2">Uncharacterized protein</fullName>
    </submittedName>
</protein>
<dbReference type="STRING" id="1109443.G4THE4"/>
<dbReference type="eggNOG" id="ENOG502SKF2">
    <property type="taxonomic scope" value="Eukaryota"/>
</dbReference>
<dbReference type="OMA" id="AMDEWHK"/>
<evidence type="ECO:0000313" key="3">
    <source>
        <dbReference type="Proteomes" id="UP000007148"/>
    </source>
</evidence>
<dbReference type="Proteomes" id="UP000007148">
    <property type="component" value="Unassembled WGS sequence"/>
</dbReference>
<dbReference type="HOGENOM" id="CLU_637957_0_0_1"/>
<dbReference type="InParanoid" id="G4THE4"/>
<feature type="compositionally biased region" description="Basic and acidic residues" evidence="1">
    <location>
        <begin position="119"/>
        <end position="130"/>
    </location>
</feature>
<evidence type="ECO:0000256" key="1">
    <source>
        <dbReference type="SAM" id="MobiDB-lite"/>
    </source>
</evidence>
<dbReference type="OrthoDB" id="21151at2759"/>
<sequence>MDDSMQSFGALALDLQRQKATPKRFTFASPRSATSLRPSPTAASRFTTLQGIRNPLSLNSLDSTLQTALASKRFACSHLLALRFEEPEDDLYWEDVRSVVSLLSMSIEDETARLSEAMDEWHKSRQRDARPSLTSTPVVPTTPNLPPRRKRETLSFAPQPSPSAKVTTHLESISSALDRAFDELESCASALKLRESSCSSEDETAVTGLDNSAQAAITSYESLRRELGIALRECERARGPMMSLVTDGSADSTSDREAEMPSLPDQAPETSRDDSFALDSPTRAGASSPPPAYASRGPSQIVDDATAHLLAGATAMHLPPPGVDRVFEADSGPAVKPYRKERSTLSRQERIALAQAKRKIVHQHQQRLSGAFDVGSGGLFTGEVVQELKAVISRVNEKKQQMTLLTTPNPEDEAVSRADADVQSESVLSS</sequence>
<organism evidence="2 3">
    <name type="scientific">Serendipita indica (strain DSM 11827)</name>
    <name type="common">Root endophyte fungus</name>
    <name type="synonym">Piriformospora indica</name>
    <dbReference type="NCBI Taxonomy" id="1109443"/>
    <lineage>
        <taxon>Eukaryota</taxon>
        <taxon>Fungi</taxon>
        <taxon>Dikarya</taxon>
        <taxon>Basidiomycota</taxon>
        <taxon>Agaricomycotina</taxon>
        <taxon>Agaricomycetes</taxon>
        <taxon>Sebacinales</taxon>
        <taxon>Serendipitaceae</taxon>
        <taxon>Serendipita</taxon>
    </lineage>
</organism>
<feature type="compositionally biased region" description="Low complexity" evidence="1">
    <location>
        <begin position="283"/>
        <end position="298"/>
    </location>
</feature>
<name>G4THE4_SERID</name>